<comment type="cofactor">
    <cofactor evidence="6">
        <name>Fe(2+)</name>
        <dbReference type="ChEBI" id="CHEBI:29033"/>
    </cofactor>
    <text evidence="6">Binds 1 Fe(2+) ion.</text>
</comment>
<evidence type="ECO:0000256" key="1">
    <source>
        <dbReference type="ARBA" id="ARBA00010759"/>
    </source>
</evidence>
<evidence type="ECO:0000313" key="8">
    <source>
        <dbReference type="Proteomes" id="UP000298264"/>
    </source>
</evidence>
<comment type="catalytic activity">
    <reaction evidence="6">
        <text>N-terminal N-formyl-L-methionyl-[peptide] + H2O = N-terminal L-methionyl-[peptide] + formate</text>
        <dbReference type="Rhea" id="RHEA:24420"/>
        <dbReference type="Rhea" id="RHEA-COMP:10639"/>
        <dbReference type="Rhea" id="RHEA-COMP:10640"/>
        <dbReference type="ChEBI" id="CHEBI:15377"/>
        <dbReference type="ChEBI" id="CHEBI:15740"/>
        <dbReference type="ChEBI" id="CHEBI:49298"/>
        <dbReference type="ChEBI" id="CHEBI:64731"/>
        <dbReference type="EC" id="3.5.1.88"/>
    </reaction>
</comment>
<feature type="binding site" evidence="6">
    <location>
        <position position="103"/>
    </location>
    <ligand>
        <name>Fe cation</name>
        <dbReference type="ChEBI" id="CHEBI:24875"/>
    </ligand>
</feature>
<dbReference type="FunFam" id="3.90.45.10:FF:000003">
    <property type="entry name" value="Peptide deformylase"/>
    <property type="match status" value="1"/>
</dbReference>
<dbReference type="GO" id="GO:0046872">
    <property type="term" value="F:metal ion binding"/>
    <property type="evidence" value="ECO:0007669"/>
    <property type="project" value="UniProtKB-KW"/>
</dbReference>
<evidence type="ECO:0000256" key="4">
    <source>
        <dbReference type="ARBA" id="ARBA00022917"/>
    </source>
</evidence>
<evidence type="ECO:0000313" key="7">
    <source>
        <dbReference type="EMBL" id="TGN08176.1"/>
    </source>
</evidence>
<feature type="binding site" evidence="6">
    <location>
        <position position="149"/>
    </location>
    <ligand>
        <name>Fe cation</name>
        <dbReference type="ChEBI" id="CHEBI:24875"/>
    </ligand>
</feature>
<dbReference type="PANTHER" id="PTHR10458">
    <property type="entry name" value="PEPTIDE DEFORMYLASE"/>
    <property type="match status" value="1"/>
</dbReference>
<sequence length="179" mass="20353">MAVRKILRIGNPLLRKLAEDVLESEVQTKDFKKLIRDMFETMRFAEGVGLAAPQIGVLKKIVVVGQEDDNERYKGTPEVPSQVIINPEIIPLAPAGEGFWEGCLSVPGMRGYVERPGKINLKWRDENFDPHEETIEGYRAIVMQHEIDHLFGVLYVDRLKSTKLFGYNEDIDTEGKILD</sequence>
<organism evidence="7 8">
    <name type="scientific">Leptospira ilyithenensis</name>
    <dbReference type="NCBI Taxonomy" id="2484901"/>
    <lineage>
        <taxon>Bacteria</taxon>
        <taxon>Pseudomonadati</taxon>
        <taxon>Spirochaetota</taxon>
        <taxon>Spirochaetia</taxon>
        <taxon>Leptospirales</taxon>
        <taxon>Leptospiraceae</taxon>
        <taxon>Leptospira</taxon>
    </lineage>
</organism>
<dbReference type="GO" id="GO:0042586">
    <property type="term" value="F:peptide deformylase activity"/>
    <property type="evidence" value="ECO:0007669"/>
    <property type="project" value="UniProtKB-UniRule"/>
</dbReference>
<comment type="function">
    <text evidence="6">Removes the formyl group from the N-terminal Met of newly synthesized proteins. Requires at least a dipeptide for an efficient rate of reaction. N-terminal L-methionine is a prerequisite for activity but the enzyme has broad specificity at other positions.</text>
</comment>
<dbReference type="InterPro" id="IPR036821">
    <property type="entry name" value="Peptide_deformylase_sf"/>
</dbReference>
<keyword evidence="8" id="KW-1185">Reference proteome</keyword>
<dbReference type="PANTHER" id="PTHR10458:SF20">
    <property type="entry name" value="PEPTIDE DEFORMYLASE 1"/>
    <property type="match status" value="1"/>
</dbReference>
<dbReference type="EC" id="3.5.1.88" evidence="6"/>
<proteinExistence type="inferred from homology"/>
<accession>A0A4R9LKP6</accession>
<evidence type="ECO:0000256" key="5">
    <source>
        <dbReference type="ARBA" id="ARBA00023004"/>
    </source>
</evidence>
<dbReference type="PIRSF" id="PIRSF004749">
    <property type="entry name" value="Pep_def"/>
    <property type="match status" value="1"/>
</dbReference>
<evidence type="ECO:0000256" key="2">
    <source>
        <dbReference type="ARBA" id="ARBA00022723"/>
    </source>
</evidence>
<dbReference type="SUPFAM" id="SSF56420">
    <property type="entry name" value="Peptide deformylase"/>
    <property type="match status" value="1"/>
</dbReference>
<dbReference type="Gene3D" id="3.90.45.10">
    <property type="entry name" value="Peptide deformylase"/>
    <property type="match status" value="1"/>
</dbReference>
<dbReference type="EMBL" id="RQHV01000061">
    <property type="protein sequence ID" value="TGN08176.1"/>
    <property type="molecule type" value="Genomic_DNA"/>
</dbReference>
<dbReference type="AlphaFoldDB" id="A0A4R9LKP6"/>
<dbReference type="Pfam" id="PF01327">
    <property type="entry name" value="Pep_deformylase"/>
    <property type="match status" value="1"/>
</dbReference>
<dbReference type="RefSeq" id="WP_135765134.1">
    <property type="nucleotide sequence ID" value="NZ_RQHV01000061.1"/>
</dbReference>
<dbReference type="CDD" id="cd00487">
    <property type="entry name" value="Pep_deformylase"/>
    <property type="match status" value="1"/>
</dbReference>
<keyword evidence="3 6" id="KW-0378">Hydrolase</keyword>
<reference evidence="7" key="1">
    <citation type="journal article" date="2019" name="PLoS Negl. Trop. Dis.">
        <title>Revisiting the worldwide diversity of Leptospira species in the environment.</title>
        <authorList>
            <person name="Vincent A.T."/>
            <person name="Schiettekatte O."/>
            <person name="Bourhy P."/>
            <person name="Veyrier F.J."/>
            <person name="Picardeau M."/>
        </authorList>
    </citation>
    <scope>NUCLEOTIDE SEQUENCE [LARGE SCALE GENOMIC DNA]</scope>
    <source>
        <strain evidence="7">201400974</strain>
    </source>
</reference>
<dbReference type="InterPro" id="IPR023635">
    <property type="entry name" value="Peptide_deformylase"/>
</dbReference>
<keyword evidence="5 6" id="KW-0408">Iron</keyword>
<protein>
    <recommendedName>
        <fullName evidence="6">Peptide deformylase</fullName>
        <shortName evidence="6">PDF</shortName>
        <ecNumber evidence="6">3.5.1.88</ecNumber>
    </recommendedName>
    <alternativeName>
        <fullName evidence="6">Polypeptide deformylase</fullName>
    </alternativeName>
</protein>
<comment type="caution">
    <text evidence="7">The sequence shown here is derived from an EMBL/GenBank/DDBJ whole genome shotgun (WGS) entry which is preliminary data.</text>
</comment>
<dbReference type="Proteomes" id="UP000298264">
    <property type="component" value="Unassembled WGS sequence"/>
</dbReference>
<name>A0A4R9LKP6_9LEPT</name>
<dbReference type="NCBIfam" id="NF001159">
    <property type="entry name" value="PRK00150.1-3"/>
    <property type="match status" value="1"/>
</dbReference>
<evidence type="ECO:0000256" key="3">
    <source>
        <dbReference type="ARBA" id="ARBA00022801"/>
    </source>
</evidence>
<comment type="similarity">
    <text evidence="1 6">Belongs to the polypeptide deformylase family.</text>
</comment>
<keyword evidence="4 6" id="KW-0648">Protein biosynthesis</keyword>
<feature type="binding site" evidence="6">
    <location>
        <position position="145"/>
    </location>
    <ligand>
        <name>Fe cation</name>
        <dbReference type="ChEBI" id="CHEBI:24875"/>
    </ligand>
</feature>
<dbReference type="GO" id="GO:0006412">
    <property type="term" value="P:translation"/>
    <property type="evidence" value="ECO:0007669"/>
    <property type="project" value="UniProtKB-UniRule"/>
</dbReference>
<dbReference type="OrthoDB" id="9784988at2"/>
<gene>
    <name evidence="6" type="primary">def</name>
    <name evidence="7" type="ORF">EHS11_14710</name>
</gene>
<feature type="active site" evidence="6">
    <location>
        <position position="146"/>
    </location>
</feature>
<dbReference type="NCBIfam" id="TIGR00079">
    <property type="entry name" value="pept_deformyl"/>
    <property type="match status" value="1"/>
</dbReference>
<evidence type="ECO:0000256" key="6">
    <source>
        <dbReference type="HAMAP-Rule" id="MF_00163"/>
    </source>
</evidence>
<dbReference type="PRINTS" id="PR01576">
    <property type="entry name" value="PDEFORMYLASE"/>
</dbReference>
<dbReference type="HAMAP" id="MF_00163">
    <property type="entry name" value="Pep_deformylase"/>
    <property type="match status" value="1"/>
</dbReference>
<keyword evidence="2 6" id="KW-0479">Metal-binding</keyword>